<evidence type="ECO:0000256" key="1">
    <source>
        <dbReference type="SAM" id="MobiDB-lite"/>
    </source>
</evidence>
<protein>
    <submittedName>
        <fullName evidence="2">Uncharacterized protein</fullName>
    </submittedName>
</protein>
<comment type="caution">
    <text evidence="2">The sequence shown here is derived from an EMBL/GenBank/DDBJ whole genome shotgun (WGS) entry which is preliminary data.</text>
</comment>
<feature type="compositionally biased region" description="Basic residues" evidence="1">
    <location>
        <begin position="673"/>
        <end position="682"/>
    </location>
</feature>
<dbReference type="EMBL" id="BNJF01000009">
    <property type="protein sequence ID" value="GHO50788.1"/>
    <property type="molecule type" value="Genomic_DNA"/>
</dbReference>
<evidence type="ECO:0000313" key="2">
    <source>
        <dbReference type="EMBL" id="GHO50788.1"/>
    </source>
</evidence>
<dbReference type="AlphaFoldDB" id="A0A8J3MYG6"/>
<organism evidence="2 3">
    <name type="scientific">Ktedonospora formicarum</name>
    <dbReference type="NCBI Taxonomy" id="2778364"/>
    <lineage>
        <taxon>Bacteria</taxon>
        <taxon>Bacillati</taxon>
        <taxon>Chloroflexota</taxon>
        <taxon>Ktedonobacteria</taxon>
        <taxon>Ktedonobacterales</taxon>
        <taxon>Ktedonobacteraceae</taxon>
        <taxon>Ktedonospora</taxon>
    </lineage>
</organism>
<feature type="compositionally biased region" description="Polar residues" evidence="1">
    <location>
        <begin position="615"/>
        <end position="630"/>
    </location>
</feature>
<accession>A0A8J3MYG6</accession>
<sequence>MPLESLFRSLQARYTAQTLTLTASMEIGQMLKDFIGLLDGQQLAIRLTTFRYESESSPEKIIIQGATNSPLRVRGLNCGLTITGITVIYTETTGSHYSISMSVEATLPIASTTLEMQGSATDTTSMSFVLKTRPTRQFSLLDIAMLLSPAGENTIEPLPLSLLAGKVAPITSLEVTCDFAGSTAIAFSSQTGTDWTIMLNKAVFQNTRVVLNATSLTRRGGRLRYAFNGRLEGDLRIGERSYPILLHLVEDEIMEFQVLKSSGAFPTLLELVQWVDSEVLGIQTDISLRAMGFASMIIDKVNIGVNSEMEGRPFSYLCAETHMDLLGCRLNLITRLAPRIGLTIRGSLAQGATMSMAALVSSFCPQAPGFIDATITDLIIDSYPYRGVLTLIAHPAEEVLSIGPLTLGGASLELEDVAESEERTITLALEGTIMLAGLPLSAEIVGVASGWKWIAVAPQESMASLQDLHNDLARLFHVQFEAQADRLIKKLKMQMPLNLSKVLIQYVEVEGERAESIELERATTPRTATPLPALLHFEDEVSHEGSVLPHPSTPEQLPGLLPASPGHSPLSPYSSSQEIVMGTPSSQDPSFWDLSEEVPSSQEEPPPVGLLELPTFQSPFPSLGSSQTAFESGYSPYPMRSTSPYPTSGYVLDDEEDTQGKKRSLDQGNGTGPRKRQRKDQT</sequence>
<feature type="compositionally biased region" description="Polar residues" evidence="1">
    <location>
        <begin position="571"/>
        <end position="589"/>
    </location>
</feature>
<dbReference type="RefSeq" id="WP_220199745.1">
    <property type="nucleotide sequence ID" value="NZ_BNJF01000009.1"/>
</dbReference>
<name>A0A8J3MYG6_9CHLR</name>
<dbReference type="Proteomes" id="UP000612362">
    <property type="component" value="Unassembled WGS sequence"/>
</dbReference>
<feature type="region of interest" description="Disordered" evidence="1">
    <location>
        <begin position="542"/>
        <end position="682"/>
    </location>
</feature>
<keyword evidence="3" id="KW-1185">Reference proteome</keyword>
<gene>
    <name evidence="2" type="ORF">KSX_89510</name>
</gene>
<evidence type="ECO:0000313" key="3">
    <source>
        <dbReference type="Proteomes" id="UP000612362"/>
    </source>
</evidence>
<proteinExistence type="predicted"/>
<reference evidence="2" key="1">
    <citation type="submission" date="2020-10" db="EMBL/GenBank/DDBJ databases">
        <title>Taxonomic study of unclassified bacteria belonging to the class Ktedonobacteria.</title>
        <authorList>
            <person name="Yabe S."/>
            <person name="Wang C.M."/>
            <person name="Zheng Y."/>
            <person name="Sakai Y."/>
            <person name="Cavaletti L."/>
            <person name="Monciardini P."/>
            <person name="Donadio S."/>
        </authorList>
    </citation>
    <scope>NUCLEOTIDE SEQUENCE</scope>
    <source>
        <strain evidence="2">SOSP1-1</strain>
    </source>
</reference>
<feature type="compositionally biased region" description="Low complexity" evidence="1">
    <location>
        <begin position="597"/>
        <end position="614"/>
    </location>
</feature>